<dbReference type="AlphaFoldDB" id="A0A642UPU2"/>
<evidence type="ECO:0008006" key="3">
    <source>
        <dbReference type="Google" id="ProtNLM"/>
    </source>
</evidence>
<dbReference type="EMBL" id="SWFT01000073">
    <property type="protein sequence ID" value="KAA8903062.1"/>
    <property type="molecule type" value="Genomic_DNA"/>
</dbReference>
<sequence>MFTLEEFVAQFGSYKVPPRLIELFNVQENVGPELSGGFCLDTYGRDELYQRLGNHGVADQFIEFAEASDDGASYGFWCVQEDLSQCPIVVFSDKVVTAVACDLEELLGLLSYDGELVVDNGKATYVKDEDYEPSEHHATYLEFYGSAPWSKAQTEATVAKAQTSYQTNLSEFVGAV</sequence>
<dbReference type="VEuPathDB" id="FungiDB:DIURU_002572"/>
<comment type="caution">
    <text evidence="1">The sequence shown here is derived from an EMBL/GenBank/DDBJ whole genome shotgun (WGS) entry which is preliminary data.</text>
</comment>
<organism evidence="1 2">
    <name type="scientific">Diutina rugosa</name>
    <name type="common">Yeast</name>
    <name type="synonym">Candida rugosa</name>
    <dbReference type="NCBI Taxonomy" id="5481"/>
    <lineage>
        <taxon>Eukaryota</taxon>
        <taxon>Fungi</taxon>
        <taxon>Dikarya</taxon>
        <taxon>Ascomycota</taxon>
        <taxon>Saccharomycotina</taxon>
        <taxon>Pichiomycetes</taxon>
        <taxon>Debaryomycetaceae</taxon>
        <taxon>Diutina</taxon>
    </lineage>
</organism>
<keyword evidence="2" id="KW-1185">Reference proteome</keyword>
<dbReference type="Proteomes" id="UP000449547">
    <property type="component" value="Unassembled WGS sequence"/>
</dbReference>
<evidence type="ECO:0000313" key="2">
    <source>
        <dbReference type="Proteomes" id="UP000449547"/>
    </source>
</evidence>
<reference evidence="1 2" key="1">
    <citation type="submission" date="2019-07" db="EMBL/GenBank/DDBJ databases">
        <title>Genome assembly of two rare yeast pathogens: Diutina rugosa and Trichomonascus ciferrii.</title>
        <authorList>
            <person name="Mixao V."/>
            <person name="Saus E."/>
            <person name="Hansen A."/>
            <person name="Lass-Flor C."/>
            <person name="Gabaldon T."/>
        </authorList>
    </citation>
    <scope>NUCLEOTIDE SEQUENCE [LARGE SCALE GENOMIC DNA]</scope>
    <source>
        <strain evidence="1 2">CBS 613</strain>
    </source>
</reference>
<dbReference type="RefSeq" id="XP_034012634.1">
    <property type="nucleotide sequence ID" value="XM_034155238.1"/>
</dbReference>
<evidence type="ECO:0000313" key="1">
    <source>
        <dbReference type="EMBL" id="KAA8903062.1"/>
    </source>
</evidence>
<proteinExistence type="predicted"/>
<protein>
    <recommendedName>
        <fullName evidence="3">SMI1/KNR4 family protein</fullName>
    </recommendedName>
</protein>
<gene>
    <name evidence="1" type="ORF">DIURU_002572</name>
</gene>
<dbReference type="GeneID" id="54781223"/>
<accession>A0A642UPU2</accession>
<name>A0A642UPU2_DIURU</name>